<dbReference type="Pfam" id="PF13462">
    <property type="entry name" value="Thioredoxin_4"/>
    <property type="match status" value="1"/>
</dbReference>
<dbReference type="EMBL" id="LDTF01000063">
    <property type="protein sequence ID" value="KTT97356.1"/>
    <property type="molecule type" value="Genomic_DNA"/>
</dbReference>
<evidence type="ECO:0000259" key="2">
    <source>
        <dbReference type="Pfam" id="PF13462"/>
    </source>
</evidence>
<feature type="signal peptide" evidence="1">
    <location>
        <begin position="1"/>
        <end position="22"/>
    </location>
</feature>
<dbReference type="PATRIC" id="fig|172044.3.peg.2334"/>
<dbReference type="InterPro" id="IPR036249">
    <property type="entry name" value="Thioredoxin-like_sf"/>
</dbReference>
<sequence>MMRLFLSLAALGLAVSAGSVQAAQAQRKGVNWANHVTQTPAGAYVIGNPAARVKLVEYVSYTCPHCAVFTTESAPVLKGQMVRSGSTSIEIRHFIRDRLDLAAALIARCGGAAKFAGLSDTIFAQQRDWLKRGMEFDQANGQRIAAYPAAAQMRAEADGSGLTAIGKSAGLSDAQITACLSDRAATDRIVAMTTAAPDSIEGTPGFFINGKQAMGVFSWDKLLPLLRAGGAR</sequence>
<comment type="caution">
    <text evidence="3">The sequence shown here is derived from an EMBL/GenBank/DDBJ whole genome shotgun (WGS) entry which is preliminary data.</text>
</comment>
<dbReference type="AlphaFoldDB" id="A0A147IQI2"/>
<accession>A0A147IQI2</accession>
<feature type="chain" id="PRO_5007548803" description="Thioredoxin-like fold domain-containing protein" evidence="1">
    <location>
        <begin position="23"/>
        <end position="232"/>
    </location>
</feature>
<evidence type="ECO:0000256" key="1">
    <source>
        <dbReference type="SAM" id="SignalP"/>
    </source>
</evidence>
<evidence type="ECO:0000313" key="4">
    <source>
        <dbReference type="Proteomes" id="UP000073923"/>
    </source>
</evidence>
<dbReference type="SUPFAM" id="SSF52833">
    <property type="entry name" value="Thioredoxin-like"/>
    <property type="match status" value="1"/>
</dbReference>
<organism evidence="3 4">
    <name type="scientific">Sphingomonas yabuuchiae</name>
    <dbReference type="NCBI Taxonomy" id="172044"/>
    <lineage>
        <taxon>Bacteria</taxon>
        <taxon>Pseudomonadati</taxon>
        <taxon>Pseudomonadota</taxon>
        <taxon>Alphaproteobacteria</taxon>
        <taxon>Sphingomonadales</taxon>
        <taxon>Sphingomonadaceae</taxon>
        <taxon>Sphingomonas</taxon>
    </lineage>
</organism>
<keyword evidence="1" id="KW-0732">Signal</keyword>
<proteinExistence type="predicted"/>
<protein>
    <recommendedName>
        <fullName evidence="2">Thioredoxin-like fold domain-containing protein</fullName>
    </recommendedName>
</protein>
<dbReference type="Gene3D" id="3.40.30.10">
    <property type="entry name" value="Glutaredoxin"/>
    <property type="match status" value="1"/>
</dbReference>
<dbReference type="Gene3D" id="1.10.40.110">
    <property type="match status" value="1"/>
</dbReference>
<feature type="domain" description="Thioredoxin-like fold" evidence="2">
    <location>
        <begin position="44"/>
        <end position="222"/>
    </location>
</feature>
<evidence type="ECO:0000313" key="3">
    <source>
        <dbReference type="EMBL" id="KTT97356.1"/>
    </source>
</evidence>
<name>A0A147IQI2_9SPHN</name>
<gene>
    <name evidence="3" type="ORF">NS355_11675</name>
</gene>
<reference evidence="3 4" key="1">
    <citation type="journal article" date="2016" name="Front. Microbiol.">
        <title>Genomic Resource of Rice Seed Associated Bacteria.</title>
        <authorList>
            <person name="Midha S."/>
            <person name="Bansal K."/>
            <person name="Sharma S."/>
            <person name="Kumar N."/>
            <person name="Patil P.P."/>
            <person name="Chaudhry V."/>
            <person name="Patil P.B."/>
        </authorList>
    </citation>
    <scope>NUCLEOTIDE SEQUENCE [LARGE SCALE GENOMIC DNA]</scope>
    <source>
        <strain evidence="3 4">NS355</strain>
    </source>
</reference>
<dbReference type="InterPro" id="IPR012336">
    <property type="entry name" value="Thioredoxin-like_fold"/>
</dbReference>
<dbReference type="Proteomes" id="UP000073923">
    <property type="component" value="Unassembled WGS sequence"/>
</dbReference>